<proteinExistence type="predicted"/>
<dbReference type="EMBL" id="CAEZVF010000072">
    <property type="protein sequence ID" value="CAB4621308.1"/>
    <property type="molecule type" value="Genomic_DNA"/>
</dbReference>
<accession>A0A6J6IG15</accession>
<dbReference type="AlphaFoldDB" id="A0A6J6IG15"/>
<sequence>MIVINEEVVHSIVGEHVLPERNGATFADDDINISPNRPEPFAKFLSVADGRGQRSNGNRLVQVDDDFFPDSPAEPIGQIVNLVHDHMREPVQCVAVGVKHVAQNLGGHDHDGRFAIHGVIAGQQPNVLGAISS</sequence>
<name>A0A6J6IG15_9ZZZZ</name>
<reference evidence="1" key="1">
    <citation type="submission" date="2020-05" db="EMBL/GenBank/DDBJ databases">
        <authorList>
            <person name="Chiriac C."/>
            <person name="Salcher M."/>
            <person name="Ghai R."/>
            <person name="Kavagutti S V."/>
        </authorList>
    </citation>
    <scope>NUCLEOTIDE SEQUENCE</scope>
</reference>
<organism evidence="1">
    <name type="scientific">freshwater metagenome</name>
    <dbReference type="NCBI Taxonomy" id="449393"/>
    <lineage>
        <taxon>unclassified sequences</taxon>
        <taxon>metagenomes</taxon>
        <taxon>ecological metagenomes</taxon>
    </lineage>
</organism>
<protein>
    <submittedName>
        <fullName evidence="1">Unannotated protein</fullName>
    </submittedName>
</protein>
<gene>
    <name evidence="1" type="ORF">UFOPK1939_00584</name>
</gene>
<evidence type="ECO:0000313" key="1">
    <source>
        <dbReference type="EMBL" id="CAB4621308.1"/>
    </source>
</evidence>